<name>A0A074S9E5_9AGAM</name>
<evidence type="ECO:0000259" key="3">
    <source>
        <dbReference type="Pfam" id="PF08547"/>
    </source>
</evidence>
<proteinExistence type="inferred from homology"/>
<dbReference type="EMBL" id="AZST01000057">
    <property type="protein sequence ID" value="KEP53533.1"/>
    <property type="molecule type" value="Genomic_DNA"/>
</dbReference>
<gene>
    <name evidence="4" type="ORF">V565_029680</name>
</gene>
<dbReference type="InterPro" id="IPR039131">
    <property type="entry name" value="NDUFAF1"/>
</dbReference>
<dbReference type="InterPro" id="IPR008979">
    <property type="entry name" value="Galactose-bd-like_sf"/>
</dbReference>
<dbReference type="PANTHER" id="PTHR13194">
    <property type="entry name" value="COMPLEX I INTERMEDIATE-ASSOCIATED PROTEIN 30"/>
    <property type="match status" value="1"/>
</dbReference>
<organism evidence="4 5">
    <name type="scientific">Rhizoctonia solani 123E</name>
    <dbReference type="NCBI Taxonomy" id="1423351"/>
    <lineage>
        <taxon>Eukaryota</taxon>
        <taxon>Fungi</taxon>
        <taxon>Dikarya</taxon>
        <taxon>Basidiomycota</taxon>
        <taxon>Agaricomycotina</taxon>
        <taxon>Agaricomycetes</taxon>
        <taxon>Cantharellales</taxon>
        <taxon>Ceratobasidiaceae</taxon>
        <taxon>Rhizoctonia</taxon>
    </lineage>
</organism>
<evidence type="ECO:0000313" key="5">
    <source>
        <dbReference type="Proteomes" id="UP000027456"/>
    </source>
</evidence>
<dbReference type="GO" id="GO:0051082">
    <property type="term" value="F:unfolded protein binding"/>
    <property type="evidence" value="ECO:0007669"/>
    <property type="project" value="TreeGrafter"/>
</dbReference>
<comment type="similarity">
    <text evidence="1">Belongs to the CIA30 family.</text>
</comment>
<dbReference type="InterPro" id="IPR013857">
    <property type="entry name" value="NADH-UbQ_OxRdtase-assoc_prot30"/>
</dbReference>
<dbReference type="PANTHER" id="PTHR13194:SF19">
    <property type="entry name" value="NAD(P)-BINDING ROSSMANN-FOLD SUPERFAMILY PROTEIN"/>
    <property type="match status" value="1"/>
</dbReference>
<comment type="caution">
    <text evidence="4">The sequence shown here is derived from an EMBL/GenBank/DDBJ whole genome shotgun (WGS) entry which is preliminary data.</text>
</comment>
<evidence type="ECO:0000256" key="2">
    <source>
        <dbReference type="SAM" id="MobiDB-lite"/>
    </source>
</evidence>
<protein>
    <submittedName>
        <fullName evidence="4">Complex I intermediate-associated protein</fullName>
    </submittedName>
</protein>
<keyword evidence="5" id="KW-1185">Reference proteome</keyword>
<reference evidence="4 5" key="1">
    <citation type="submission" date="2013-12" db="EMBL/GenBank/DDBJ databases">
        <authorList>
            <person name="Cubeta M."/>
            <person name="Pakala S."/>
            <person name="Fedorova N."/>
            <person name="Thomas E."/>
            <person name="Dean R."/>
            <person name="Jabaji S."/>
            <person name="Neate S."/>
            <person name="Toda T."/>
            <person name="Tavantzis S."/>
            <person name="Vilgalys R."/>
            <person name="Bharathan N."/>
            <person name="Pakala S."/>
            <person name="Losada L.S."/>
            <person name="Zafar N."/>
            <person name="Nierman W."/>
        </authorList>
    </citation>
    <scope>NUCLEOTIDE SEQUENCE [LARGE SCALE GENOMIC DNA]</scope>
    <source>
        <strain evidence="4 5">123E</strain>
    </source>
</reference>
<accession>A0A074S9E5</accession>
<dbReference type="SUPFAM" id="SSF49785">
    <property type="entry name" value="Galactose-binding domain-like"/>
    <property type="match status" value="1"/>
</dbReference>
<feature type="domain" description="NADH:ubiquinone oxidoreductase intermediate-associated protein 30" evidence="3">
    <location>
        <begin position="52"/>
        <end position="217"/>
    </location>
</feature>
<dbReference type="GO" id="GO:0010257">
    <property type="term" value="P:NADH dehydrogenase complex assembly"/>
    <property type="evidence" value="ECO:0007669"/>
    <property type="project" value="TreeGrafter"/>
</dbReference>
<dbReference type="STRING" id="1423351.A0A074S9E5"/>
<dbReference type="OrthoDB" id="426386at2759"/>
<dbReference type="AlphaFoldDB" id="A0A074S9E5"/>
<dbReference type="Proteomes" id="UP000027456">
    <property type="component" value="Unassembled WGS sequence"/>
</dbReference>
<evidence type="ECO:0000256" key="1">
    <source>
        <dbReference type="ARBA" id="ARBA00007884"/>
    </source>
</evidence>
<dbReference type="Pfam" id="PF08547">
    <property type="entry name" value="CIA30"/>
    <property type="match status" value="1"/>
</dbReference>
<evidence type="ECO:0000313" key="4">
    <source>
        <dbReference type="EMBL" id="KEP53533.1"/>
    </source>
</evidence>
<dbReference type="HOGENOM" id="CLU_059028_3_1_1"/>
<feature type="region of interest" description="Disordered" evidence="2">
    <location>
        <begin position="1"/>
        <end position="21"/>
    </location>
</feature>
<sequence length="228" mass="25732">MRHTSIHNVKPRCSSHVNSDLGLGSDRARGLDHTQSYIPPMSTVPIFPPWRISDWETVDDRIRGGKSISMLQGRDSDGVWFCGTLDITALGGAGFASQRFRFSDQPLRLPKSEYRGIRVELSPQPIVLHSPSEFTLVLNTEPITYRPDGRVESRVTWEAIFTNLESSHNLSFDMFRATYRGRPVDPAPVFDPSIIYDLSLMCRSAFGQQYGPFELHILGIEAITKSKY</sequence>